<dbReference type="GO" id="GO:0016787">
    <property type="term" value="F:hydrolase activity"/>
    <property type="evidence" value="ECO:0007669"/>
    <property type="project" value="UniProtKB-KW"/>
</dbReference>
<evidence type="ECO:0000313" key="2">
    <source>
        <dbReference type="EMBL" id="KAJ2905391.1"/>
    </source>
</evidence>
<gene>
    <name evidence="2" type="ORF">MKZ38_005489</name>
</gene>
<dbReference type="AlphaFoldDB" id="A0AAD5WW45"/>
<organism evidence="2 3">
    <name type="scientific">Zalerion maritima</name>
    <dbReference type="NCBI Taxonomy" id="339359"/>
    <lineage>
        <taxon>Eukaryota</taxon>
        <taxon>Fungi</taxon>
        <taxon>Dikarya</taxon>
        <taxon>Ascomycota</taxon>
        <taxon>Pezizomycotina</taxon>
        <taxon>Sordariomycetes</taxon>
        <taxon>Lulworthiomycetidae</taxon>
        <taxon>Lulworthiales</taxon>
        <taxon>Lulworthiaceae</taxon>
        <taxon>Zalerion</taxon>
    </lineage>
</organism>
<name>A0AAD5WW45_9PEZI</name>
<sequence>MFRFFSSDFFNFEFLRVLTAAPFLGSETGECLEAAAEVRDGDPESWYKAWAGQAEKATALGEEAAAIGDCVGARWAFIRASNYYRSSEFFLHTNPSDPRLLRAVSKSSELFNKGMKLLDTPVHLLEIPYGKGVIPGRLFMPKKATPSPDGKIPLLIHLGGFDSTGEELYYYGPAGGVPRGYAVLNFDGPGQGLTIRRDKIPMTPAWETVTSAVIDYVEDELAGHYNLDMERLAMKGSSLGGYLVLRAAADPRVKACISCDGPYNLFDVARSRMPGWFIKGWLSGWLSDDIFNWTVGVLAKNNLQLRWEFGNGKWVFGVETPADVMRAMDTYSLKLEDGEEYLRKIKCPTLVTGARDTFYFTPEVNTYRIFEGLTGVPEGKKTLWIGEGVSGGGLQAKIGALALSHQKTFAWLDEQFGIVRDAC</sequence>
<dbReference type="InterPro" id="IPR050261">
    <property type="entry name" value="FrsA_esterase"/>
</dbReference>
<evidence type="ECO:0000313" key="3">
    <source>
        <dbReference type="Proteomes" id="UP001201980"/>
    </source>
</evidence>
<keyword evidence="3" id="KW-1185">Reference proteome</keyword>
<dbReference type="Gene3D" id="1.20.1440.110">
    <property type="entry name" value="acylaminoacyl peptidase"/>
    <property type="match status" value="1"/>
</dbReference>
<comment type="caution">
    <text evidence="2">The sequence shown here is derived from an EMBL/GenBank/DDBJ whole genome shotgun (WGS) entry which is preliminary data.</text>
</comment>
<reference evidence="2" key="1">
    <citation type="submission" date="2022-07" db="EMBL/GenBank/DDBJ databases">
        <title>Draft genome sequence of Zalerion maritima ATCC 34329, a (micro)plastics degrading marine fungus.</title>
        <authorList>
            <person name="Paco A."/>
            <person name="Goncalves M.F.M."/>
            <person name="Rocha-Santos T.A.P."/>
            <person name="Alves A."/>
        </authorList>
    </citation>
    <scope>NUCLEOTIDE SEQUENCE</scope>
    <source>
        <strain evidence="2">ATCC 34329</strain>
    </source>
</reference>
<accession>A0AAD5WW45</accession>
<protein>
    <submittedName>
        <fullName evidence="2">Uncharacterized protein</fullName>
    </submittedName>
</protein>
<dbReference type="InterPro" id="IPR029058">
    <property type="entry name" value="AB_hydrolase_fold"/>
</dbReference>
<dbReference type="PANTHER" id="PTHR22946">
    <property type="entry name" value="DIENELACTONE HYDROLASE DOMAIN-CONTAINING PROTEIN-RELATED"/>
    <property type="match status" value="1"/>
</dbReference>
<dbReference type="Proteomes" id="UP001201980">
    <property type="component" value="Unassembled WGS sequence"/>
</dbReference>
<dbReference type="PANTHER" id="PTHR22946:SF13">
    <property type="entry name" value="ALPHA_BETA HYDROLASE PSOB"/>
    <property type="match status" value="1"/>
</dbReference>
<proteinExistence type="predicted"/>
<evidence type="ECO:0000256" key="1">
    <source>
        <dbReference type="ARBA" id="ARBA00022801"/>
    </source>
</evidence>
<dbReference type="Gene3D" id="3.40.50.1820">
    <property type="entry name" value="alpha/beta hydrolase"/>
    <property type="match status" value="1"/>
</dbReference>
<dbReference type="SUPFAM" id="SSF53474">
    <property type="entry name" value="alpha/beta-Hydrolases"/>
    <property type="match status" value="1"/>
</dbReference>
<dbReference type="EMBL" id="JAKWBI020000032">
    <property type="protein sequence ID" value="KAJ2905391.1"/>
    <property type="molecule type" value="Genomic_DNA"/>
</dbReference>
<keyword evidence="1" id="KW-0378">Hydrolase</keyword>